<evidence type="ECO:0000256" key="2">
    <source>
        <dbReference type="ARBA" id="ARBA00007330"/>
    </source>
</evidence>
<evidence type="ECO:0000256" key="3">
    <source>
        <dbReference type="ARBA" id="ARBA00022630"/>
    </source>
</evidence>
<evidence type="ECO:0000256" key="1">
    <source>
        <dbReference type="ARBA" id="ARBA00001974"/>
    </source>
</evidence>
<dbReference type="PROSITE" id="PS00978">
    <property type="entry name" value="FAD_G3PDH_2"/>
    <property type="match status" value="1"/>
</dbReference>
<evidence type="ECO:0000259" key="7">
    <source>
        <dbReference type="Pfam" id="PF01266"/>
    </source>
</evidence>
<evidence type="ECO:0000256" key="6">
    <source>
        <dbReference type="RuleBase" id="RU361217"/>
    </source>
</evidence>
<comment type="caution">
    <text evidence="8">The sequence shown here is derived from an EMBL/GenBank/DDBJ whole genome shotgun (WGS) entry which is preliminary data.</text>
</comment>
<dbReference type="PRINTS" id="PR01001">
    <property type="entry name" value="FADG3PDH"/>
</dbReference>
<dbReference type="Gene3D" id="3.50.50.60">
    <property type="entry name" value="FAD/NAD(P)-binding domain"/>
    <property type="match status" value="3"/>
</dbReference>
<dbReference type="PANTHER" id="PTHR11985">
    <property type="entry name" value="GLYCEROL-3-PHOSPHATE DEHYDROGENASE"/>
    <property type="match status" value="1"/>
</dbReference>
<proteinExistence type="inferred from homology"/>
<dbReference type="PROSITE" id="PS00977">
    <property type="entry name" value="FAD_G3PDH_1"/>
    <property type="match status" value="1"/>
</dbReference>
<dbReference type="InterPro" id="IPR000447">
    <property type="entry name" value="G3P_DH_FAD-dep"/>
</dbReference>
<evidence type="ECO:0000256" key="5">
    <source>
        <dbReference type="ARBA" id="ARBA00023002"/>
    </source>
</evidence>
<dbReference type="SUPFAM" id="SSF54373">
    <property type="entry name" value="FAD-linked reductases, C-terminal domain"/>
    <property type="match status" value="1"/>
</dbReference>
<evidence type="ECO:0000313" key="9">
    <source>
        <dbReference type="Proteomes" id="UP001500194"/>
    </source>
</evidence>
<protein>
    <recommendedName>
        <fullName evidence="6">Glycerol-3-phosphate dehydrogenase</fullName>
        <ecNumber evidence="6">1.1.5.3</ecNumber>
    </recommendedName>
</protein>
<evidence type="ECO:0000313" key="8">
    <source>
        <dbReference type="EMBL" id="GAA0656323.1"/>
    </source>
</evidence>
<comment type="catalytic activity">
    <reaction evidence="6">
        <text>a quinone + sn-glycerol 3-phosphate = dihydroxyacetone phosphate + a quinol</text>
        <dbReference type="Rhea" id="RHEA:18977"/>
        <dbReference type="ChEBI" id="CHEBI:24646"/>
        <dbReference type="ChEBI" id="CHEBI:57597"/>
        <dbReference type="ChEBI" id="CHEBI:57642"/>
        <dbReference type="ChEBI" id="CHEBI:132124"/>
        <dbReference type="EC" id="1.1.5.3"/>
    </reaction>
</comment>
<dbReference type="EMBL" id="BAAADU010000002">
    <property type="protein sequence ID" value="GAA0656323.1"/>
    <property type="molecule type" value="Genomic_DNA"/>
</dbReference>
<dbReference type="Proteomes" id="UP001500194">
    <property type="component" value="Unassembled WGS sequence"/>
</dbReference>
<dbReference type="EC" id="1.1.5.3" evidence="6"/>
<dbReference type="RefSeq" id="WP_227259950.1">
    <property type="nucleotide sequence ID" value="NZ_BAAADU010000002.1"/>
</dbReference>
<keyword evidence="5 6" id="KW-0560">Oxidoreductase</keyword>
<keyword evidence="4" id="KW-0274">FAD</keyword>
<sequence length="401" mass="42359">MDTEVLVVGGGATGVGVARDLAMRGVDVVLAERRGLNAGTSGRSHGLLHSGARYAEHDPDGARECIRENRVLKDIAGEAVRDTRGLFVQLAGDDPDFFDEKLAACRDLSIPATVYDGEDARDLVPGLPDTVERAMDVPDAVIYPSRLVAATAASAREHGATVLTHTPIEGLLTTGEGVVGAYTPDEEIRADHVVNAAGAWAGGLARTADIDLEMTPTKGAMVTVEYDDLDTVLNRCRPPADGDIVVPHEDTVVLGTTSVEVDDPDGDLENQAEVERMRAECANLLPGVADAALDHAYWGVRPLYEPSGVAEGRGISRGFFVLDHAERDGVPGLTSVVGGKLTTYRLMAEATADHVTDRLGVEADCRTAEERLPCADDAEELDSLVREFDAGGPADADVLST</sequence>
<dbReference type="GeneID" id="68573289"/>
<gene>
    <name evidence="8" type="ORF">GCM10009019_20310</name>
</gene>
<keyword evidence="9" id="KW-1185">Reference proteome</keyword>
<dbReference type="GO" id="GO:0009331">
    <property type="term" value="C:glycerol-3-phosphate dehydrogenase (FAD) complex"/>
    <property type="evidence" value="ECO:0007669"/>
    <property type="project" value="UniProtKB-UniRule"/>
</dbReference>
<dbReference type="InterPro" id="IPR036188">
    <property type="entry name" value="FAD/NAD-bd_sf"/>
</dbReference>
<organism evidence="8 9">
    <name type="scientific">Salarchaeum japonicum</name>
    <dbReference type="NCBI Taxonomy" id="555573"/>
    <lineage>
        <taxon>Archaea</taxon>
        <taxon>Methanobacteriati</taxon>
        <taxon>Methanobacteriota</taxon>
        <taxon>Stenosarchaea group</taxon>
        <taxon>Halobacteria</taxon>
        <taxon>Halobacteriales</taxon>
        <taxon>Halobacteriaceae</taxon>
    </lineage>
</organism>
<feature type="domain" description="FAD dependent oxidoreductase" evidence="7">
    <location>
        <begin position="5"/>
        <end position="345"/>
    </location>
</feature>
<keyword evidence="3 6" id="KW-0285">Flavoprotein</keyword>
<dbReference type="InterPro" id="IPR006076">
    <property type="entry name" value="FAD-dep_OxRdtase"/>
</dbReference>
<dbReference type="GO" id="GO:0004368">
    <property type="term" value="F:glycerol-3-phosphate dehydrogenase (quinone) activity"/>
    <property type="evidence" value="ECO:0007669"/>
    <property type="project" value="UniProtKB-EC"/>
</dbReference>
<dbReference type="AlphaFoldDB" id="A0AAV3T257"/>
<comment type="cofactor">
    <cofactor evidence="1 6">
        <name>FAD</name>
        <dbReference type="ChEBI" id="CHEBI:57692"/>
    </cofactor>
</comment>
<reference evidence="8 9" key="1">
    <citation type="journal article" date="2019" name="Int. J. Syst. Evol. Microbiol.">
        <title>The Global Catalogue of Microorganisms (GCM) 10K type strain sequencing project: providing services to taxonomists for standard genome sequencing and annotation.</title>
        <authorList>
            <consortium name="The Broad Institute Genomics Platform"/>
            <consortium name="The Broad Institute Genome Sequencing Center for Infectious Disease"/>
            <person name="Wu L."/>
            <person name="Ma J."/>
        </authorList>
    </citation>
    <scope>NUCLEOTIDE SEQUENCE [LARGE SCALE GENOMIC DNA]</scope>
    <source>
        <strain evidence="8 9">JCM 16327</strain>
    </source>
</reference>
<dbReference type="Pfam" id="PF01266">
    <property type="entry name" value="DAO"/>
    <property type="match status" value="1"/>
</dbReference>
<accession>A0AAV3T257</accession>
<name>A0AAV3T257_9EURY</name>
<dbReference type="PANTHER" id="PTHR11985:SF15">
    <property type="entry name" value="GLYCEROL-3-PHOSPHATE DEHYDROGENASE, MITOCHONDRIAL"/>
    <property type="match status" value="1"/>
</dbReference>
<dbReference type="SUPFAM" id="SSF51905">
    <property type="entry name" value="FAD/NAD(P)-binding domain"/>
    <property type="match status" value="1"/>
</dbReference>
<comment type="similarity">
    <text evidence="2 6">Belongs to the FAD-dependent glycerol-3-phosphate dehydrogenase family.</text>
</comment>
<evidence type="ECO:0000256" key="4">
    <source>
        <dbReference type="ARBA" id="ARBA00022827"/>
    </source>
</evidence>
<dbReference type="GO" id="GO:0006072">
    <property type="term" value="P:glycerol-3-phosphate metabolic process"/>
    <property type="evidence" value="ECO:0007669"/>
    <property type="project" value="UniProtKB-UniRule"/>
</dbReference>